<name>A0ABT8GMN2_9BACL</name>
<dbReference type="SUPFAM" id="SSF53271">
    <property type="entry name" value="PRTase-like"/>
    <property type="match status" value="1"/>
</dbReference>
<organism evidence="3 4">
    <name type="scientific">Ureibacillus aquaedulcis</name>
    <dbReference type="NCBI Taxonomy" id="3058421"/>
    <lineage>
        <taxon>Bacteria</taxon>
        <taxon>Bacillati</taxon>
        <taxon>Bacillota</taxon>
        <taxon>Bacilli</taxon>
        <taxon>Bacillales</taxon>
        <taxon>Caryophanaceae</taxon>
        <taxon>Ureibacillus</taxon>
    </lineage>
</organism>
<evidence type="ECO:0000313" key="4">
    <source>
        <dbReference type="Proteomes" id="UP001172743"/>
    </source>
</evidence>
<sequence length="202" mass="23579">MKRYEVLNCLLCNSPLDEGVTWKTLLSNRFPRTICLHCEEKFEPCETESRESLISLYKYNDDMKGYLHRYKFMHDVLLAKVFRHQIQQQLSKKKEIIVPIPMHHAKLKERTFAHIDELLNEANIPYVHYLKKITTETQAGKTREERLNAPQIFALKENQDPGNKEFILVDDIYTTGTTINQAKRILLDAGAKSVKAFTLIRG</sequence>
<keyword evidence="4" id="KW-1185">Reference proteome</keyword>
<evidence type="ECO:0000313" key="3">
    <source>
        <dbReference type="EMBL" id="MDN4492191.1"/>
    </source>
</evidence>
<reference evidence="3" key="1">
    <citation type="submission" date="2023-07" db="EMBL/GenBank/DDBJ databases">
        <title>Ureibacillus sp. isolated from freshwater well.</title>
        <authorList>
            <person name="Kirdat K."/>
            <person name="Bhatt A."/>
            <person name="Teware R."/>
            <person name="Bhavsar Y."/>
            <person name="Yadav A."/>
        </authorList>
    </citation>
    <scope>NUCLEOTIDE SEQUENCE</scope>
    <source>
        <strain evidence="3">BA0131</strain>
    </source>
</reference>
<dbReference type="PANTHER" id="PTHR47505">
    <property type="entry name" value="DNA UTILIZATION PROTEIN YHGH"/>
    <property type="match status" value="1"/>
</dbReference>
<dbReference type="InterPro" id="IPR051910">
    <property type="entry name" value="ComF/GntX_DNA_util-trans"/>
</dbReference>
<dbReference type="PANTHER" id="PTHR47505:SF1">
    <property type="entry name" value="DNA UTILIZATION PROTEIN YHGH"/>
    <property type="match status" value="1"/>
</dbReference>
<dbReference type="Pfam" id="PF00156">
    <property type="entry name" value="Pribosyltran"/>
    <property type="match status" value="1"/>
</dbReference>
<protein>
    <submittedName>
        <fullName evidence="3">ComF family protein</fullName>
    </submittedName>
</protein>
<comment type="similarity">
    <text evidence="1">Belongs to the ComF/GntX family.</text>
</comment>
<dbReference type="EMBL" id="JAUHTQ010000001">
    <property type="protein sequence ID" value="MDN4492191.1"/>
    <property type="molecule type" value="Genomic_DNA"/>
</dbReference>
<accession>A0ABT8GMN2</accession>
<evidence type="ECO:0000256" key="1">
    <source>
        <dbReference type="ARBA" id="ARBA00008007"/>
    </source>
</evidence>
<proteinExistence type="inferred from homology"/>
<feature type="domain" description="Phosphoribosyltransferase" evidence="2">
    <location>
        <begin position="118"/>
        <end position="201"/>
    </location>
</feature>
<dbReference type="InterPro" id="IPR000836">
    <property type="entry name" value="PRTase_dom"/>
</dbReference>
<evidence type="ECO:0000259" key="2">
    <source>
        <dbReference type="Pfam" id="PF00156"/>
    </source>
</evidence>
<dbReference type="RefSeq" id="WP_301136296.1">
    <property type="nucleotide sequence ID" value="NZ_JAUHTQ010000001.1"/>
</dbReference>
<dbReference type="Gene3D" id="3.40.50.2020">
    <property type="match status" value="1"/>
</dbReference>
<dbReference type="Proteomes" id="UP001172743">
    <property type="component" value="Unassembled WGS sequence"/>
</dbReference>
<dbReference type="CDD" id="cd06223">
    <property type="entry name" value="PRTases_typeI"/>
    <property type="match status" value="1"/>
</dbReference>
<gene>
    <name evidence="3" type="ORF">QYB95_01445</name>
</gene>
<dbReference type="InterPro" id="IPR029057">
    <property type="entry name" value="PRTase-like"/>
</dbReference>
<comment type="caution">
    <text evidence="3">The sequence shown here is derived from an EMBL/GenBank/DDBJ whole genome shotgun (WGS) entry which is preliminary data.</text>
</comment>